<comment type="caution">
    <text evidence="2">The sequence shown here is derived from an EMBL/GenBank/DDBJ whole genome shotgun (WGS) entry which is preliminary data.</text>
</comment>
<evidence type="ECO:0000259" key="1">
    <source>
        <dbReference type="Pfam" id="PF12697"/>
    </source>
</evidence>
<dbReference type="SUPFAM" id="SSF53474">
    <property type="entry name" value="alpha/beta-Hydrolases"/>
    <property type="match status" value="1"/>
</dbReference>
<proteinExistence type="predicted"/>
<dbReference type="PANTHER" id="PTHR43689:SF8">
    <property type="entry name" value="ALPHA_BETA-HYDROLASES SUPERFAMILY PROTEIN"/>
    <property type="match status" value="1"/>
</dbReference>
<feature type="domain" description="AB hydrolase-1" evidence="1">
    <location>
        <begin position="5"/>
        <end position="116"/>
    </location>
</feature>
<name>A0A848FCB5_9BURK</name>
<reference evidence="2 3" key="1">
    <citation type="submission" date="2020-04" db="EMBL/GenBank/DDBJ databases">
        <title>Azohydromonas sp. isolated from soil.</title>
        <authorList>
            <person name="Dahal R.H."/>
        </authorList>
    </citation>
    <scope>NUCLEOTIDE SEQUENCE [LARGE SCALE GENOMIC DNA]</scope>
    <source>
        <strain evidence="2 3">G-1-1-14</strain>
    </source>
</reference>
<dbReference type="InterPro" id="IPR000073">
    <property type="entry name" value="AB_hydrolase_1"/>
</dbReference>
<dbReference type="PANTHER" id="PTHR43689">
    <property type="entry name" value="HYDROLASE"/>
    <property type="match status" value="1"/>
</dbReference>
<dbReference type="Pfam" id="PF12697">
    <property type="entry name" value="Abhydrolase_6"/>
    <property type="match status" value="1"/>
</dbReference>
<dbReference type="GO" id="GO:0016787">
    <property type="term" value="F:hydrolase activity"/>
    <property type="evidence" value="ECO:0007669"/>
    <property type="project" value="UniProtKB-KW"/>
</dbReference>
<evidence type="ECO:0000313" key="2">
    <source>
        <dbReference type="EMBL" id="NML15943.1"/>
    </source>
</evidence>
<organism evidence="2 3">
    <name type="scientific">Azohydromonas caseinilytica</name>
    <dbReference type="NCBI Taxonomy" id="2728836"/>
    <lineage>
        <taxon>Bacteria</taxon>
        <taxon>Pseudomonadati</taxon>
        <taxon>Pseudomonadota</taxon>
        <taxon>Betaproteobacteria</taxon>
        <taxon>Burkholderiales</taxon>
        <taxon>Sphaerotilaceae</taxon>
        <taxon>Azohydromonas</taxon>
    </lineage>
</organism>
<gene>
    <name evidence="2" type="ORF">HHL10_13265</name>
</gene>
<protein>
    <submittedName>
        <fullName evidence="2">Alpha/beta hydrolase</fullName>
    </submittedName>
</protein>
<dbReference type="InterPro" id="IPR029058">
    <property type="entry name" value="AB_hydrolase_fold"/>
</dbReference>
<dbReference type="RefSeq" id="WP_169160853.1">
    <property type="nucleotide sequence ID" value="NZ_JABBFW010000008.1"/>
</dbReference>
<accession>A0A848FCB5</accession>
<evidence type="ECO:0000313" key="3">
    <source>
        <dbReference type="Proteomes" id="UP000574067"/>
    </source>
</evidence>
<dbReference type="EMBL" id="JABBFW010000008">
    <property type="protein sequence ID" value="NML15943.1"/>
    <property type="molecule type" value="Genomic_DNA"/>
</dbReference>
<dbReference type="Gene3D" id="3.40.50.1820">
    <property type="entry name" value="alpha/beta hydrolase"/>
    <property type="match status" value="2"/>
</dbReference>
<sequence>MPSKLLFLPGATGNTALWQPVSGLLTHPARKIHLGWPGFGPTPPDSAVRSFDDLVTRVVAQIDEPTALIAQSMGGVIALRTALEKPDLVTHLVLSVTSGGLDVNSLGAEDWRPSFLKNNPNLPRWFAEHHEDLSARLPDIRIPTLLLWGGADPISPVAVGQRLSALLPKAELHVFSGGDHDLANTFAADVAPLIDAHLRKTT</sequence>
<dbReference type="AlphaFoldDB" id="A0A848FCB5"/>
<dbReference type="Proteomes" id="UP000574067">
    <property type="component" value="Unassembled WGS sequence"/>
</dbReference>
<keyword evidence="2" id="KW-0378">Hydrolase</keyword>
<keyword evidence="3" id="KW-1185">Reference proteome</keyword>